<organism evidence="2 3">
    <name type="scientific">Liparis tanakae</name>
    <name type="common">Tanaka's snailfish</name>
    <dbReference type="NCBI Taxonomy" id="230148"/>
    <lineage>
        <taxon>Eukaryota</taxon>
        <taxon>Metazoa</taxon>
        <taxon>Chordata</taxon>
        <taxon>Craniata</taxon>
        <taxon>Vertebrata</taxon>
        <taxon>Euteleostomi</taxon>
        <taxon>Actinopterygii</taxon>
        <taxon>Neopterygii</taxon>
        <taxon>Teleostei</taxon>
        <taxon>Neoteleostei</taxon>
        <taxon>Acanthomorphata</taxon>
        <taxon>Eupercaria</taxon>
        <taxon>Perciformes</taxon>
        <taxon>Cottioidei</taxon>
        <taxon>Cottales</taxon>
        <taxon>Liparidae</taxon>
        <taxon>Liparis</taxon>
    </lineage>
</organism>
<dbReference type="Proteomes" id="UP000314294">
    <property type="component" value="Unassembled WGS sequence"/>
</dbReference>
<accession>A0A4Z2EWU0</accession>
<reference evidence="2 3" key="1">
    <citation type="submission" date="2019-03" db="EMBL/GenBank/DDBJ databases">
        <title>First draft genome of Liparis tanakae, snailfish: a comprehensive survey of snailfish specific genes.</title>
        <authorList>
            <person name="Kim W."/>
            <person name="Song I."/>
            <person name="Jeong J.-H."/>
            <person name="Kim D."/>
            <person name="Kim S."/>
            <person name="Ryu S."/>
            <person name="Song J.Y."/>
            <person name="Lee S.K."/>
        </authorList>
    </citation>
    <scope>NUCLEOTIDE SEQUENCE [LARGE SCALE GENOMIC DNA]</scope>
    <source>
        <tissue evidence="2">Muscle</tissue>
    </source>
</reference>
<protein>
    <submittedName>
        <fullName evidence="2">Uncharacterized protein</fullName>
    </submittedName>
</protein>
<dbReference type="EMBL" id="SRLO01002480">
    <property type="protein sequence ID" value="TNN32824.1"/>
    <property type="molecule type" value="Genomic_DNA"/>
</dbReference>
<feature type="region of interest" description="Disordered" evidence="1">
    <location>
        <begin position="29"/>
        <end position="57"/>
    </location>
</feature>
<gene>
    <name evidence="2" type="ORF">EYF80_057012</name>
</gene>
<keyword evidence="3" id="KW-1185">Reference proteome</keyword>
<evidence type="ECO:0000313" key="2">
    <source>
        <dbReference type="EMBL" id="TNN32824.1"/>
    </source>
</evidence>
<evidence type="ECO:0000256" key="1">
    <source>
        <dbReference type="SAM" id="MobiDB-lite"/>
    </source>
</evidence>
<proteinExistence type="predicted"/>
<name>A0A4Z2EWU0_9TELE</name>
<evidence type="ECO:0000313" key="3">
    <source>
        <dbReference type="Proteomes" id="UP000314294"/>
    </source>
</evidence>
<sequence>MCPPYGIHHLIHMQSMATKAEGHGVTVTELQRQSSRVRAPGSELQGQSSRVRAPGSELQGQSSRVRVCVCACVCA</sequence>
<dbReference type="AlphaFoldDB" id="A0A4Z2EWU0"/>
<comment type="caution">
    <text evidence="2">The sequence shown here is derived from an EMBL/GenBank/DDBJ whole genome shotgun (WGS) entry which is preliminary data.</text>
</comment>